<feature type="compositionally biased region" description="Basic and acidic residues" evidence="2">
    <location>
        <begin position="441"/>
        <end position="452"/>
    </location>
</feature>
<dbReference type="GO" id="GO:0005085">
    <property type="term" value="F:guanyl-nucleotide exchange factor activity"/>
    <property type="evidence" value="ECO:0007669"/>
    <property type="project" value="InterPro"/>
</dbReference>
<organism evidence="5 6">
    <name type="scientific">Kipferlia bialata</name>
    <dbReference type="NCBI Taxonomy" id="797122"/>
    <lineage>
        <taxon>Eukaryota</taxon>
        <taxon>Metamonada</taxon>
        <taxon>Carpediemonas-like organisms</taxon>
        <taxon>Kipferlia</taxon>
    </lineage>
</organism>
<dbReference type="Pfam" id="PF14429">
    <property type="entry name" value="DOCK-C2"/>
    <property type="match status" value="1"/>
</dbReference>
<dbReference type="Proteomes" id="UP000265618">
    <property type="component" value="Unassembled WGS sequence"/>
</dbReference>
<dbReference type="PANTHER" id="PTHR23317">
    <property type="entry name" value="DEDICATOR OF CYTOKINESIS DOCK"/>
    <property type="match status" value="1"/>
</dbReference>
<feature type="region of interest" description="Disordered" evidence="2">
    <location>
        <begin position="1212"/>
        <end position="1299"/>
    </location>
</feature>
<dbReference type="InterPro" id="IPR046773">
    <property type="entry name" value="DOCKER_Lobe_C"/>
</dbReference>
<dbReference type="GO" id="GO:0007264">
    <property type="term" value="P:small GTPase-mediated signal transduction"/>
    <property type="evidence" value="ECO:0007669"/>
    <property type="project" value="InterPro"/>
</dbReference>
<feature type="region of interest" description="Disordered" evidence="2">
    <location>
        <begin position="422"/>
        <end position="452"/>
    </location>
</feature>
<feature type="region of interest" description="Disordered" evidence="2">
    <location>
        <begin position="2044"/>
        <end position="2098"/>
    </location>
</feature>
<feature type="compositionally biased region" description="Basic and acidic residues" evidence="2">
    <location>
        <begin position="1019"/>
        <end position="1029"/>
    </location>
</feature>
<evidence type="ECO:0000313" key="5">
    <source>
        <dbReference type="EMBL" id="GIQ80169.1"/>
    </source>
</evidence>
<keyword evidence="6" id="KW-1185">Reference proteome</keyword>
<dbReference type="InterPro" id="IPR035892">
    <property type="entry name" value="C2_domain_sf"/>
</dbReference>
<dbReference type="Gene3D" id="2.60.40.150">
    <property type="entry name" value="C2 domain"/>
    <property type="match status" value="1"/>
</dbReference>
<evidence type="ECO:0000256" key="1">
    <source>
        <dbReference type="PROSITE-ProRule" id="PRU00983"/>
    </source>
</evidence>
<evidence type="ECO:0000313" key="6">
    <source>
        <dbReference type="Proteomes" id="UP000265618"/>
    </source>
</evidence>
<name>A0A9K3CN88_9EUKA</name>
<evidence type="ECO:0000259" key="4">
    <source>
        <dbReference type="PROSITE" id="PS51651"/>
    </source>
</evidence>
<dbReference type="OrthoDB" id="47328at2759"/>
<dbReference type="PROSITE" id="PS51651">
    <property type="entry name" value="DOCKER"/>
    <property type="match status" value="1"/>
</dbReference>
<feature type="region of interest" description="Disordered" evidence="2">
    <location>
        <begin position="1011"/>
        <end position="1033"/>
    </location>
</feature>
<feature type="compositionally biased region" description="Low complexity" evidence="2">
    <location>
        <begin position="760"/>
        <end position="777"/>
    </location>
</feature>
<dbReference type="EMBL" id="BDIP01000116">
    <property type="protein sequence ID" value="GIQ80169.1"/>
    <property type="molecule type" value="Genomic_DNA"/>
</dbReference>
<dbReference type="InterPro" id="IPR026791">
    <property type="entry name" value="DOCK"/>
</dbReference>
<feature type="domain" description="DOCKER" evidence="4">
    <location>
        <begin position="1612"/>
        <end position="2027"/>
    </location>
</feature>
<comment type="caution">
    <text evidence="5">The sequence shown here is derived from an EMBL/GenBank/DDBJ whole genome shotgun (WGS) entry which is preliminary data.</text>
</comment>
<feature type="compositionally biased region" description="Polar residues" evidence="2">
    <location>
        <begin position="1223"/>
        <end position="1260"/>
    </location>
</feature>
<gene>
    <name evidence="5" type="ORF">KIPB_000925</name>
</gene>
<dbReference type="Gene3D" id="1.20.58.740">
    <property type="match status" value="1"/>
</dbReference>
<accession>A0A9K3CN88</accession>
<comment type="similarity">
    <text evidence="1">Belongs to the DOCK family.</text>
</comment>
<dbReference type="PROSITE" id="PS51650">
    <property type="entry name" value="C2_DOCK"/>
    <property type="match status" value="1"/>
</dbReference>
<feature type="region of interest" description="Disordered" evidence="2">
    <location>
        <begin position="756"/>
        <end position="777"/>
    </location>
</feature>
<sequence length="2098" mass="227637">MRGDVSPSVSRPCLLWDRAVSTAQMDTRTTGSVPLLNALHPVSSLAARHHTTNPAPLPTRRCLRVVVAVDKLVPPRGALIEPFWGNLCLLDIESGERVSESFQFNVNDNHITQMMYPKATDQGASLSRVAVFEIPEPSTSLVLAVRFERSLAGEADDTADMYQTVDRVGVSDPKASKTVQTFHAKMKTGLRRLGAVREVFIWGYTPVFAEGEPERGVDTFKFLLGADSTVVTSPKHHSPLSPSVRRPFPTPQSDAALTKDGAVHTMGTFYMAKQHGNYGDHSLVESIREITRENKEPRRLPFSFNLRCRMLTGEDALFNALPLMSPSRVPLGGSDEALTTVLGTDDFSGSLVRVMDWVGPQDGAFAVPEREFVNDMLVSPQGVNLSRYSYSGRSCRNIVVSVELRDNDDLGKEAMQAIYPPYHGHVQGNSGTGGRGHRRTVSKEKESVAEAGWTRESDGLQRMYVTSGTYHHKTPEMGDEVRVRLPLQVTPRHHLLFTLYHVSVKDKAKRSLSDFPSDQMPALLGPCDDTLRGTDCDPALLGASQRGGANGARLSAPSLSLVGYVVVPLYQNDRGERLRLVPKGVQGYPLYGDLPANYMSRLRERDTDTLLCKGENVFDVSVVSRSLLYPQDAGIAGLYQAYGDVKGLADLARKMQPGTGSLTSPSRSTRMESMRLSSKLAQEIDFPSIVGKISDMPDFSRTLVTTLNILFGSLQLLNAAQRADQSAGLFRAVLTVLSKTDDAAAAHMLGVMESVDEGEGAQSTQTSTGTGSQPGAAEAASTFSFGVSLSASEESLNPLLESYLAHHFLPPVRRGWAEAMLEAWTQYGQSASADADGQRLLAEKAPFLFGLVVRSLVVEASVGSGVAHSPVGTSLPNLSASPLDCSESRKGRFPPSLYSALHSVVEQTAEWVADQIDRMQQHGKLLSRAMGRFLADLSEVVDRRQVFLMVQLFTDTVLSGGLVDDKRGSLRTQDIKRASHFEPVSLLLREMLCHPNAVALSLPLLRPLGAKAPRSRSRAKGDAPRKLSRSDSSASLLDAMQSRMAKYHFLPSALIQHVEMSLAGGVGAKEQGAALLLETLSLVDADKRYADTRKTESIAAMYAPIICIPLDNAPLAFNLDAAPDAKPESLETRPGTELSLLGCMLWVLGGLSESSLTHILTVLSPDQKATLTKVLARCLVVMGHTQLTAASKSTSQADTSVASKLGALSTMYQSKGRQRQRRATQGASGPGSTRSVRLSQGGQGLSQSRAGSMRSMSTAGGQRPGSMSMSMSMAGPQRRESMAARGHGSHSRNSNWGMQSYRGEGERELLISPKETKRRALLVGHVCSSATTYVLKVLETLINVCPETLSLENVSPLRTSAFSLLASVLSMPNSVPAVRRALDLLIRLASVAGPLFLSGRFEPGLEVVRKSIDLFSRHTREYRQCSAAFLYTLLRDEYLQSGGDSGVKGFPHTVTLATDCIYRLTPVNGSFEASYLSCSLSSLVAYAKAEADSPTTPVAVDDGFMSCMDRFVDAMSGVIADSREIVAKATVRRVNPSDGTQLPPIEDEELLADLHLSRADGYKHTPSVRATVLGVLAAHLSSTDPAKPRHHHAEAGLVSLLEAALISEGVRFPGTDSDPACWQWYSMHSDKSSLFRTVVGTEKEGADGVCVADSLIGELRQVLPWLSHQIPSHTDMRPESLLEWNGERVVRRLREGAALLAKAGLHEMAMVPLRSALSLLSRVGDWEAAGEVGQTLAKVCADAARDRADTHRSLGTFYMVGMYGKVLGDDNGSVFIYMEPRLTRGDAVRARLKQFLEGQHPNSVVAFKTGSRVPAEEWYTHSDVTVQIHEVKPFGDRAPASDPYRSVVGATQFSYTTIFTRSGSKKIEDALEDVCRRRTVLTVKHPFPYLVSRQAVVDREVTEFSPLQSAVVLCEEQTAKLVSQTTAPNPDLNSLQLVLQGSVMPQINSGLLPPARIFLHNTDYSEDDRLALHAALCGFLDSASDAIKLGRRLVAGVPALLEFHEQLEKGFRSLTHSLALLLNGTSAQGWLDRAELETVADRMTESQSAQMMSQSMGPAQVQQLAQSMAGGDGRAERARGARPQSSRLRDAPLSLNHL</sequence>
<feature type="domain" description="C2 DOCK-type" evidence="3">
    <location>
        <begin position="373"/>
        <end position="625"/>
    </location>
</feature>
<feature type="compositionally biased region" description="Low complexity" evidence="2">
    <location>
        <begin position="2046"/>
        <end position="2056"/>
    </location>
</feature>
<proteinExistence type="inferred from homology"/>
<dbReference type="PANTHER" id="PTHR23317:SF76">
    <property type="entry name" value="LD20667P"/>
    <property type="match status" value="1"/>
</dbReference>
<reference evidence="5 6" key="1">
    <citation type="journal article" date="2018" name="PLoS ONE">
        <title>The draft genome of Kipferlia bialata reveals reductive genome evolution in fornicate parasites.</title>
        <authorList>
            <person name="Tanifuji G."/>
            <person name="Takabayashi S."/>
            <person name="Kume K."/>
            <person name="Takagi M."/>
            <person name="Nakayama T."/>
            <person name="Kamikawa R."/>
            <person name="Inagaki Y."/>
            <person name="Hashimoto T."/>
        </authorList>
    </citation>
    <scope>NUCLEOTIDE SEQUENCE [LARGE SCALE GENOMIC DNA]</scope>
    <source>
        <strain evidence="5">NY0173</strain>
    </source>
</reference>
<dbReference type="InterPro" id="IPR027007">
    <property type="entry name" value="C2_DOCK-type_domain"/>
</dbReference>
<protein>
    <submittedName>
        <fullName evidence="5">Dedicator of cytokinesis</fullName>
    </submittedName>
</protein>
<dbReference type="InterPro" id="IPR027357">
    <property type="entry name" value="DOCKER_dom"/>
</dbReference>
<evidence type="ECO:0000256" key="2">
    <source>
        <dbReference type="SAM" id="MobiDB-lite"/>
    </source>
</evidence>
<evidence type="ECO:0000259" key="3">
    <source>
        <dbReference type="PROSITE" id="PS51650"/>
    </source>
</evidence>
<dbReference type="Pfam" id="PF20421">
    <property type="entry name" value="DHR-2_Lobe_C"/>
    <property type="match status" value="1"/>
</dbReference>
<dbReference type="InterPro" id="IPR043162">
    <property type="entry name" value="DOCK_C_lobe_C"/>
</dbReference>